<comment type="caution">
    <text evidence="1">The sequence shown here is derived from an EMBL/GenBank/DDBJ whole genome shotgun (WGS) entry which is preliminary data.</text>
</comment>
<accession>A0ABW5TSZ8</accession>
<gene>
    <name evidence="1" type="ORF">ACFSSE_11890</name>
</gene>
<protein>
    <submittedName>
        <fullName evidence="1">Uncharacterized protein</fullName>
    </submittedName>
</protein>
<evidence type="ECO:0000313" key="1">
    <source>
        <dbReference type="EMBL" id="MFD2732401.1"/>
    </source>
</evidence>
<dbReference type="Proteomes" id="UP001597546">
    <property type="component" value="Unassembled WGS sequence"/>
</dbReference>
<dbReference type="EMBL" id="JBHULV010000042">
    <property type="protein sequence ID" value="MFD2732401.1"/>
    <property type="molecule type" value="Genomic_DNA"/>
</dbReference>
<organism evidence="1 2">
    <name type="scientific">Pedobacter alpinus</name>
    <dbReference type="NCBI Taxonomy" id="1590643"/>
    <lineage>
        <taxon>Bacteria</taxon>
        <taxon>Pseudomonadati</taxon>
        <taxon>Bacteroidota</taxon>
        <taxon>Sphingobacteriia</taxon>
        <taxon>Sphingobacteriales</taxon>
        <taxon>Sphingobacteriaceae</taxon>
        <taxon>Pedobacter</taxon>
    </lineage>
</organism>
<dbReference type="RefSeq" id="WP_379045915.1">
    <property type="nucleotide sequence ID" value="NZ_JBHSKW010000057.1"/>
</dbReference>
<reference evidence="2" key="1">
    <citation type="journal article" date="2019" name="Int. J. Syst. Evol. Microbiol.">
        <title>The Global Catalogue of Microorganisms (GCM) 10K type strain sequencing project: providing services to taxonomists for standard genome sequencing and annotation.</title>
        <authorList>
            <consortium name="The Broad Institute Genomics Platform"/>
            <consortium name="The Broad Institute Genome Sequencing Center for Infectious Disease"/>
            <person name="Wu L."/>
            <person name="Ma J."/>
        </authorList>
    </citation>
    <scope>NUCLEOTIDE SEQUENCE [LARGE SCALE GENOMIC DNA]</scope>
    <source>
        <strain evidence="2">KCTC 42456</strain>
    </source>
</reference>
<evidence type="ECO:0000313" key="2">
    <source>
        <dbReference type="Proteomes" id="UP001597546"/>
    </source>
</evidence>
<name>A0ABW5TSZ8_9SPHI</name>
<sequence length="212" mass="23883">MKFKLTLVLVIIFAIPTFAQLNKATLESKFPLLTLPYELPAEKIPMYEPTDGKMNPKKHIFLKDDVTELVFGAMVDEKTIKKSIKTPNSKINAIGRFTVGKLNFIVYNINDYRSDAYINVVYVASLSTDYKIVDISNIVFFAIFNNADNSSRTTQIIRKASLSNNKLLLSETSRAIKNIDVNGKESINTQKSNNAYIFNEAGVIENLMIISK</sequence>
<proteinExistence type="predicted"/>
<keyword evidence="2" id="KW-1185">Reference proteome</keyword>